<dbReference type="Pfam" id="PF16249">
    <property type="entry name" value="DUF4906"/>
    <property type="match status" value="1"/>
</dbReference>
<organism evidence="2 3">
    <name type="scientific">Bacteroides difficilis</name>
    <dbReference type="NCBI Taxonomy" id="2763021"/>
    <lineage>
        <taxon>Bacteria</taxon>
        <taxon>Pseudomonadati</taxon>
        <taxon>Bacteroidota</taxon>
        <taxon>Bacteroidia</taxon>
        <taxon>Bacteroidales</taxon>
        <taxon>Bacteroidaceae</taxon>
        <taxon>Bacteroides</taxon>
    </lineage>
</organism>
<feature type="domain" description="DUF4906" evidence="1">
    <location>
        <begin position="301"/>
        <end position="392"/>
    </location>
</feature>
<protein>
    <submittedName>
        <fullName evidence="2">DUF4906 domain-containing protein</fullName>
    </submittedName>
</protein>
<dbReference type="PROSITE" id="PS51257">
    <property type="entry name" value="PROKAR_LIPOPROTEIN"/>
    <property type="match status" value="1"/>
</dbReference>
<evidence type="ECO:0000313" key="3">
    <source>
        <dbReference type="Proteomes" id="UP000600600"/>
    </source>
</evidence>
<accession>A0ABR7CF05</accession>
<dbReference type="Proteomes" id="UP000600600">
    <property type="component" value="Unassembled WGS sequence"/>
</dbReference>
<evidence type="ECO:0000259" key="1">
    <source>
        <dbReference type="Pfam" id="PF16249"/>
    </source>
</evidence>
<dbReference type="RefSeq" id="WP_186968143.1">
    <property type="nucleotide sequence ID" value="NZ_JACOOE010000009.1"/>
</dbReference>
<dbReference type="InterPro" id="IPR032594">
    <property type="entry name" value="DUF4906"/>
</dbReference>
<reference evidence="2 3" key="1">
    <citation type="submission" date="2020-08" db="EMBL/GenBank/DDBJ databases">
        <title>Genome public.</title>
        <authorList>
            <person name="Liu C."/>
            <person name="Sun Q."/>
        </authorList>
    </citation>
    <scope>NUCLEOTIDE SEQUENCE [LARGE SCALE GENOMIC DNA]</scope>
    <source>
        <strain evidence="2 3">M27</strain>
    </source>
</reference>
<keyword evidence="3" id="KW-1185">Reference proteome</keyword>
<proteinExistence type="predicted"/>
<gene>
    <name evidence="2" type="ORF">H8S67_17165</name>
</gene>
<sequence length="1015" mass="115795">MMRRDILYTFLFILVLSMASCVDDWFERTESPGEGQSMVSATVDFRPMASGLTQNTRAAGDAIKEIETLYVLLYDESGNLVENQSRQILDFEITDEKRVDADADNKISAETQTPRATFKLKEIPFGRYYIYAVANVPDLLAKKYSDYIKTIDGLKRIPLTWHNVSGEVGKNSQMLGYFTSTKKDQPENEPLTINRPSIYLHSWLRRAASKLTIAYDGSRLKEGVFVYLRSVQIKDIPMQCYLGKDNNIGAEGYGLDKTLLDGEELKYYKGSLPTAYDHEYNGPRITRGKPYYGSHHEDSVAVYFYENMQGEGKDKRQDADGKDGLDAPGMPGDSGYKFKDGMPYGTYVEVDAYYVSINSERIGNGSIKYRFMLGQDIYKDYNAKRNCHYKLTLRFKNFANDVDWHIEYEEPEPGVITPEPYFISYLYNHSMMYPIKVNTGGREIEYIKAEITDNRWAPYNASGLIYYSQMDKGNANQWNGFLSLHKTVDLVIRKTTTSVNVDSNKEHYEKAPKRGERTYTDMSVGEHTTTGSDSTDTYRVEQHPTEANTYNIFIPMYTRAKQLIKETAYTGNNPYVAYHRKAEVKITTKLKGLEKTFENMVTIYQVRRIVNPKGIYRSSGKSEPFHVVLKRLPKENATKFETFVSEGPWKAYIVRHCNSDGSSVRVINLDKGSGMSECIKDTVYGKTGSEIDFNVNFDGTCDANTSRYAIIRVEYHNYTCYHLIFVRQGDSPDDLIAGGTRWHAKNMRTKTEEAESPLDEGSLFGRGNWTYPIDALNNKNPKEYWVNVVPEDFKKSYPEDGFFTIAGSGEKKKWSDITRNEDFTEPKTGWKVASASDYQALFDSDDIKQGYGVLYGDGAEETADDLNDVYGYDYTTSKIRGMRGCFVYNEQTGKNLFFPIGASGYGHRKDSRGELAENQYKGILRYASSRNTYFKPTDVSAAYPNGVNDCPLFYDIYMRPGAIYWYDKTGENKVNGTTENNVGWDFNYFTFDFYPMGSWGTSGGKDACFVRCVEK</sequence>
<dbReference type="EMBL" id="JACOOE010000009">
    <property type="protein sequence ID" value="MBC5606384.1"/>
    <property type="molecule type" value="Genomic_DNA"/>
</dbReference>
<name>A0ABR7CF05_9BACE</name>
<comment type="caution">
    <text evidence="2">The sequence shown here is derived from an EMBL/GenBank/DDBJ whole genome shotgun (WGS) entry which is preliminary data.</text>
</comment>
<evidence type="ECO:0000313" key="2">
    <source>
        <dbReference type="EMBL" id="MBC5606384.1"/>
    </source>
</evidence>